<keyword evidence="3 6" id="KW-0274">FAD</keyword>
<dbReference type="Pfam" id="PF04777">
    <property type="entry name" value="Evr1_Alr"/>
    <property type="match status" value="1"/>
</dbReference>
<dbReference type="FunFam" id="1.20.120.310:FF:000002">
    <property type="entry name" value="Sulfhydryl oxidase"/>
    <property type="match status" value="1"/>
</dbReference>
<comment type="cofactor">
    <cofactor evidence="1 6">
        <name>FAD</name>
        <dbReference type="ChEBI" id="CHEBI:57692"/>
    </cofactor>
</comment>
<dbReference type="EMBL" id="KV441392">
    <property type="protein sequence ID" value="OAF60278.2"/>
    <property type="molecule type" value="Genomic_DNA"/>
</dbReference>
<keyword evidence="5" id="KW-1015">Disulfide bond</keyword>
<dbReference type="GO" id="GO:0050660">
    <property type="term" value="F:flavin adenine dinucleotide binding"/>
    <property type="evidence" value="ECO:0007669"/>
    <property type="project" value="TreeGrafter"/>
</dbReference>
<sequence>MPPRRHVTLALIAIVVFIAFSFLLSSGGQQRAAFDTSVAPSDSVLHGVAIAPKLENATIKAELGNAAWKLLHTMMAKFPDQPTEEDSTSLKSFVYLFARLYPCGECARHFQLLLEKYPPQVRTRSSAATWACHVHNEVNTRLKKELFDCSKIGDFYDCGCGGDDDEKAVATTKPKIGSGSFTPLKLEKDGGLTRGG</sequence>
<dbReference type="InterPro" id="IPR036774">
    <property type="entry name" value="ERV/ALR_sulphydryl_oxid_sf"/>
</dbReference>
<dbReference type="EC" id="1.8.3.2" evidence="6"/>
<dbReference type="eggNOG" id="KOG3355">
    <property type="taxonomic scope" value="Eukaryota"/>
</dbReference>
<name>A0A177ADV5_9PEZI</name>
<dbReference type="GO" id="GO:0005739">
    <property type="term" value="C:mitochondrion"/>
    <property type="evidence" value="ECO:0007669"/>
    <property type="project" value="TreeGrafter"/>
</dbReference>
<dbReference type="RefSeq" id="XP_024325560.1">
    <property type="nucleotide sequence ID" value="XM_024466779.1"/>
</dbReference>
<evidence type="ECO:0000313" key="9">
    <source>
        <dbReference type="EMBL" id="OAF60278.2"/>
    </source>
</evidence>
<dbReference type="InterPro" id="IPR017905">
    <property type="entry name" value="ERV/ALR_sulphydryl_oxidase"/>
</dbReference>
<comment type="catalytic activity">
    <reaction evidence="6">
        <text>2 R'C(R)SH + O2 = R'C(R)S-S(R)CR' + H2O2</text>
        <dbReference type="Rhea" id="RHEA:17357"/>
        <dbReference type="ChEBI" id="CHEBI:15379"/>
        <dbReference type="ChEBI" id="CHEBI:16240"/>
        <dbReference type="ChEBI" id="CHEBI:16520"/>
        <dbReference type="ChEBI" id="CHEBI:17412"/>
        <dbReference type="EC" id="1.8.3.2"/>
    </reaction>
</comment>
<dbReference type="OrthoDB" id="59470at2759"/>
<dbReference type="GeneID" id="36286207"/>
<feature type="region of interest" description="Disordered" evidence="7">
    <location>
        <begin position="177"/>
        <end position="196"/>
    </location>
</feature>
<dbReference type="PROSITE" id="PS51324">
    <property type="entry name" value="ERV_ALR"/>
    <property type="match status" value="1"/>
</dbReference>
<dbReference type="Proteomes" id="UP000077154">
    <property type="component" value="Unassembled WGS sequence"/>
</dbReference>
<evidence type="ECO:0000256" key="1">
    <source>
        <dbReference type="ARBA" id="ARBA00001974"/>
    </source>
</evidence>
<dbReference type="Gene3D" id="1.20.120.310">
    <property type="entry name" value="ERV/ALR sulfhydryl oxidase domain"/>
    <property type="match status" value="1"/>
</dbReference>
<evidence type="ECO:0000256" key="2">
    <source>
        <dbReference type="ARBA" id="ARBA00022630"/>
    </source>
</evidence>
<evidence type="ECO:0000256" key="4">
    <source>
        <dbReference type="ARBA" id="ARBA00023002"/>
    </source>
</evidence>
<accession>A0A177ADV5</accession>
<evidence type="ECO:0000259" key="8">
    <source>
        <dbReference type="PROSITE" id="PS51324"/>
    </source>
</evidence>
<keyword evidence="2 6" id="KW-0285">Flavoprotein</keyword>
<evidence type="ECO:0000256" key="5">
    <source>
        <dbReference type="ARBA" id="ARBA00023157"/>
    </source>
</evidence>
<dbReference type="SUPFAM" id="SSF69000">
    <property type="entry name" value="FAD-dependent thiol oxidase"/>
    <property type="match status" value="1"/>
</dbReference>
<organism evidence="9">
    <name type="scientific">Pseudogymnoascus destructans</name>
    <dbReference type="NCBI Taxonomy" id="655981"/>
    <lineage>
        <taxon>Eukaryota</taxon>
        <taxon>Fungi</taxon>
        <taxon>Dikarya</taxon>
        <taxon>Ascomycota</taxon>
        <taxon>Pezizomycotina</taxon>
        <taxon>Leotiomycetes</taxon>
        <taxon>Thelebolales</taxon>
        <taxon>Thelebolaceae</taxon>
        <taxon>Pseudogymnoascus</taxon>
    </lineage>
</organism>
<evidence type="ECO:0000256" key="3">
    <source>
        <dbReference type="ARBA" id="ARBA00022827"/>
    </source>
</evidence>
<reference evidence="9" key="1">
    <citation type="submission" date="2016-03" db="EMBL/GenBank/DDBJ databases">
        <title>Updated assembly of Pseudogymnoascus destructans, the fungus causing white-nose syndrome of bats.</title>
        <authorList>
            <person name="Palmer J.M."/>
            <person name="Drees K.P."/>
            <person name="Foster J.T."/>
            <person name="Lindner D.L."/>
        </authorList>
    </citation>
    <scope>NUCLEOTIDE SEQUENCE [LARGE SCALE GENOMIC DNA]</scope>
    <source>
        <strain evidence="9">20631-21</strain>
    </source>
</reference>
<protein>
    <recommendedName>
        <fullName evidence="6">Sulfhydryl oxidase</fullName>
        <ecNumber evidence="6">1.8.3.2</ecNumber>
    </recommendedName>
</protein>
<evidence type="ECO:0000256" key="7">
    <source>
        <dbReference type="SAM" id="MobiDB-lite"/>
    </source>
</evidence>
<dbReference type="AlphaFoldDB" id="A0A177ADV5"/>
<feature type="compositionally biased region" description="Basic and acidic residues" evidence="7">
    <location>
        <begin position="185"/>
        <end position="196"/>
    </location>
</feature>
<feature type="domain" description="ERV/ALR sulfhydryl oxidase" evidence="8">
    <location>
        <begin position="56"/>
        <end position="156"/>
    </location>
</feature>
<proteinExistence type="predicted"/>
<dbReference type="PANTHER" id="PTHR12645">
    <property type="entry name" value="ALR/ERV"/>
    <property type="match status" value="1"/>
</dbReference>
<dbReference type="VEuPathDB" id="FungiDB:GMDG_08056"/>
<gene>
    <name evidence="9" type="ORF">VC83_03130</name>
</gene>
<dbReference type="PANTHER" id="PTHR12645:SF1">
    <property type="entry name" value="FAD-LINKED SULFHYDRYL OXIDASE ERV2"/>
    <property type="match status" value="1"/>
</dbReference>
<dbReference type="GO" id="GO:0016971">
    <property type="term" value="F:flavin-dependent sulfhydryl oxidase activity"/>
    <property type="evidence" value="ECO:0007669"/>
    <property type="project" value="InterPro"/>
</dbReference>
<dbReference type="InterPro" id="IPR039799">
    <property type="entry name" value="ALR/ERV"/>
</dbReference>
<keyword evidence="4 6" id="KW-0560">Oxidoreductase</keyword>
<evidence type="ECO:0000256" key="6">
    <source>
        <dbReference type="RuleBase" id="RU371123"/>
    </source>
</evidence>